<evidence type="ECO:0000313" key="2">
    <source>
        <dbReference type="Proteomes" id="UP000217103"/>
    </source>
</evidence>
<dbReference type="AlphaFoldDB" id="A0A1H1FCB0"/>
<keyword evidence="2" id="KW-1185">Reference proteome</keyword>
<accession>A0A1H1FCB0</accession>
<reference evidence="1 2" key="1">
    <citation type="submission" date="2016-10" db="EMBL/GenBank/DDBJ databases">
        <authorList>
            <person name="de Groot N.N."/>
        </authorList>
    </citation>
    <scope>NUCLEOTIDE SEQUENCE [LARGE SCALE GENOMIC DNA]</scope>
    <source>
        <strain evidence="1 2">DSM 43794</strain>
    </source>
</reference>
<dbReference type="RefSeq" id="WP_093259528.1">
    <property type="nucleotide sequence ID" value="NZ_FNKK01000002.1"/>
</dbReference>
<dbReference type="STRING" id="35622.SAMN04489764_2913"/>
<name>A0A1H1FCB0_9ACTN</name>
<sequence length="74" mass="8028">MTYTATAYSTDRADVVEIRDAHGTLVASDAIPTVPTAHHLEDWALDTVITLTGFARRGPWTRDSGKATAPVTRM</sequence>
<protein>
    <submittedName>
        <fullName evidence="1">Uncharacterized protein</fullName>
    </submittedName>
</protein>
<dbReference type="EMBL" id="FNKK01000002">
    <property type="protein sequence ID" value="SDQ98601.1"/>
    <property type="molecule type" value="Genomic_DNA"/>
</dbReference>
<proteinExistence type="predicted"/>
<organism evidence="1 2">
    <name type="scientific">Thermostaphylospora chromogena</name>
    <dbReference type="NCBI Taxonomy" id="35622"/>
    <lineage>
        <taxon>Bacteria</taxon>
        <taxon>Bacillati</taxon>
        <taxon>Actinomycetota</taxon>
        <taxon>Actinomycetes</taxon>
        <taxon>Streptosporangiales</taxon>
        <taxon>Thermomonosporaceae</taxon>
        <taxon>Thermostaphylospora</taxon>
    </lineage>
</organism>
<dbReference type="Proteomes" id="UP000217103">
    <property type="component" value="Unassembled WGS sequence"/>
</dbReference>
<gene>
    <name evidence="1" type="ORF">SAMN04489764_2913</name>
</gene>
<evidence type="ECO:0000313" key="1">
    <source>
        <dbReference type="EMBL" id="SDQ98601.1"/>
    </source>
</evidence>